<dbReference type="FunFam" id="2.40.30.10:FF:000011">
    <property type="entry name" value="Eukaryotic translation initiation factor 2 subunit gamma"/>
    <property type="match status" value="1"/>
</dbReference>
<dbReference type="InterPro" id="IPR009001">
    <property type="entry name" value="Transl_elong_EF1A/Init_IF2_C"/>
</dbReference>
<dbReference type="AlphaFoldDB" id="A0A8C3FM56"/>
<dbReference type="NCBIfam" id="NF003077">
    <property type="entry name" value="PRK04000.1"/>
    <property type="match status" value="1"/>
</dbReference>
<keyword evidence="3" id="KW-0396">Initiation factor</keyword>
<evidence type="ECO:0000256" key="3">
    <source>
        <dbReference type="ARBA" id="ARBA00022540"/>
    </source>
</evidence>
<dbReference type="CDD" id="cd15490">
    <property type="entry name" value="eIF2_gamma_III"/>
    <property type="match status" value="1"/>
</dbReference>
<dbReference type="FunFam" id="3.40.50.300:FF:000065">
    <property type="entry name" value="Eukaryotic translation initiation factor 2 subunit gamma"/>
    <property type="match status" value="1"/>
</dbReference>
<reference evidence="11" key="1">
    <citation type="submission" date="2025-08" db="UniProtKB">
        <authorList>
            <consortium name="Ensembl"/>
        </authorList>
    </citation>
    <scope>IDENTIFICATION</scope>
</reference>
<dbReference type="GO" id="GO:0005850">
    <property type="term" value="C:eukaryotic translation initiation factor 2 complex"/>
    <property type="evidence" value="ECO:0007669"/>
    <property type="project" value="TreeGrafter"/>
</dbReference>
<dbReference type="InterPro" id="IPR044127">
    <property type="entry name" value="eIF2g_dom_2"/>
</dbReference>
<dbReference type="Pfam" id="PF00009">
    <property type="entry name" value="GTP_EFTU"/>
    <property type="match status" value="1"/>
</dbReference>
<keyword evidence="5" id="KW-0378">Hydrolase</keyword>
<accession>A0A8C3FM56</accession>
<feature type="region of interest" description="Disordered" evidence="9">
    <location>
        <begin position="47"/>
        <end position="83"/>
    </location>
</feature>
<dbReference type="Pfam" id="PF03144">
    <property type="entry name" value="GTP_EFTU_D2"/>
    <property type="match status" value="1"/>
</dbReference>
<reference evidence="11" key="2">
    <citation type="submission" date="2025-09" db="UniProtKB">
        <authorList>
            <consortium name="Ensembl"/>
        </authorList>
    </citation>
    <scope>IDENTIFICATION</scope>
</reference>
<comment type="catalytic activity">
    <reaction evidence="8">
        <text>GTP + H2O = GDP + phosphate + H(+)</text>
        <dbReference type="Rhea" id="RHEA:19669"/>
        <dbReference type="ChEBI" id="CHEBI:15377"/>
        <dbReference type="ChEBI" id="CHEBI:15378"/>
        <dbReference type="ChEBI" id="CHEBI:37565"/>
        <dbReference type="ChEBI" id="CHEBI:43474"/>
        <dbReference type="ChEBI" id="CHEBI:58189"/>
        <dbReference type="EC" id="3.6.5.3"/>
    </reaction>
</comment>
<evidence type="ECO:0000256" key="1">
    <source>
        <dbReference type="ARBA" id="ARBA00007249"/>
    </source>
</evidence>
<dbReference type="GO" id="GO:0003924">
    <property type="term" value="F:GTPase activity"/>
    <property type="evidence" value="ECO:0007669"/>
    <property type="project" value="InterPro"/>
</dbReference>
<dbReference type="CDD" id="cd03688">
    <property type="entry name" value="eIF2_gamma_II"/>
    <property type="match status" value="1"/>
</dbReference>
<dbReference type="FunFam" id="2.40.30.10:FF:000009">
    <property type="entry name" value="Eukaryotic translation initiation factor 2 subunit gamma"/>
    <property type="match status" value="1"/>
</dbReference>
<evidence type="ECO:0000256" key="6">
    <source>
        <dbReference type="ARBA" id="ARBA00022917"/>
    </source>
</evidence>
<comment type="similarity">
    <text evidence="1">Belongs to the TRAFAC class translation factor GTPase superfamily. Classic translation factor GTPase family. EF-Tu/EF-1A subfamily.</text>
</comment>
<dbReference type="GO" id="GO:0003743">
    <property type="term" value="F:translation initiation factor activity"/>
    <property type="evidence" value="ECO:0007669"/>
    <property type="project" value="UniProtKB-KW"/>
</dbReference>
<dbReference type="SUPFAM" id="SSF50447">
    <property type="entry name" value="Translation proteins"/>
    <property type="match status" value="1"/>
</dbReference>
<evidence type="ECO:0000256" key="7">
    <source>
        <dbReference type="ARBA" id="ARBA00023134"/>
    </source>
</evidence>
<evidence type="ECO:0000259" key="10">
    <source>
        <dbReference type="PROSITE" id="PS51722"/>
    </source>
</evidence>
<dbReference type="PRINTS" id="PR00315">
    <property type="entry name" value="ELONGATNFCT"/>
</dbReference>
<dbReference type="InterPro" id="IPR009000">
    <property type="entry name" value="Transl_B-barrel_sf"/>
</dbReference>
<dbReference type="GO" id="GO:0005829">
    <property type="term" value="C:cytosol"/>
    <property type="evidence" value="ECO:0007669"/>
    <property type="project" value="TreeGrafter"/>
</dbReference>
<dbReference type="InterPro" id="IPR027417">
    <property type="entry name" value="P-loop_NTPase"/>
</dbReference>
<dbReference type="PANTHER" id="PTHR42854:SF3">
    <property type="entry name" value="EUKARYOTIC TRANSLATION INITIATION FACTOR 2 SUBUNIT 3-RELATED"/>
    <property type="match status" value="1"/>
</dbReference>
<keyword evidence="12" id="KW-1185">Reference proteome</keyword>
<evidence type="ECO:0000256" key="4">
    <source>
        <dbReference type="ARBA" id="ARBA00022741"/>
    </source>
</evidence>
<dbReference type="Gene3D" id="3.40.50.300">
    <property type="entry name" value="P-loop containing nucleotide triphosphate hydrolases"/>
    <property type="match status" value="1"/>
</dbReference>
<evidence type="ECO:0000256" key="8">
    <source>
        <dbReference type="ARBA" id="ARBA00048107"/>
    </source>
</evidence>
<dbReference type="PROSITE" id="PS51722">
    <property type="entry name" value="G_TR_2"/>
    <property type="match status" value="1"/>
</dbReference>
<gene>
    <name evidence="11" type="primary">EIF2S3</name>
</gene>
<keyword evidence="6" id="KW-0648">Protein biosynthesis</keyword>
<organism evidence="11 12">
    <name type="scientific">Chrysemys picta bellii</name>
    <name type="common">Western painted turtle</name>
    <name type="synonym">Emys bellii</name>
    <dbReference type="NCBI Taxonomy" id="8478"/>
    <lineage>
        <taxon>Eukaryota</taxon>
        <taxon>Metazoa</taxon>
        <taxon>Chordata</taxon>
        <taxon>Craniata</taxon>
        <taxon>Vertebrata</taxon>
        <taxon>Euteleostomi</taxon>
        <taxon>Archelosauria</taxon>
        <taxon>Testudinata</taxon>
        <taxon>Testudines</taxon>
        <taxon>Cryptodira</taxon>
        <taxon>Durocryptodira</taxon>
        <taxon>Testudinoidea</taxon>
        <taxon>Emydidae</taxon>
        <taxon>Chrysemys</taxon>
    </lineage>
</organism>
<dbReference type="Pfam" id="PF09173">
    <property type="entry name" value="eIF2_C"/>
    <property type="match status" value="1"/>
</dbReference>
<protein>
    <recommendedName>
        <fullName evidence="2">protein-synthesizing GTPase</fullName>
        <ecNumber evidence="2">3.6.5.3</ecNumber>
    </recommendedName>
</protein>
<dbReference type="InterPro" id="IPR044128">
    <property type="entry name" value="eIF2g_GTP-bd"/>
</dbReference>
<dbReference type="EC" id="3.6.5.3" evidence="2"/>
<keyword evidence="7" id="KW-0342">GTP-binding</keyword>
<dbReference type="InterPro" id="IPR015256">
    <property type="entry name" value="eIF2g_C"/>
</dbReference>
<dbReference type="PANTHER" id="PTHR42854">
    <property type="entry name" value="EUKARYOTIC TRANSLATION INITIATION FACTOR 2 SUBUNIT 3 FAMILY MEMBER"/>
    <property type="match status" value="1"/>
</dbReference>
<evidence type="ECO:0000313" key="11">
    <source>
        <dbReference type="Ensembl" id="ENSCPBP00000008752.1"/>
    </source>
</evidence>
<dbReference type="InterPro" id="IPR004161">
    <property type="entry name" value="EFTu-like_2"/>
</dbReference>
<evidence type="ECO:0000313" key="12">
    <source>
        <dbReference type="Proteomes" id="UP000694380"/>
    </source>
</evidence>
<evidence type="ECO:0000256" key="5">
    <source>
        <dbReference type="ARBA" id="ARBA00022801"/>
    </source>
</evidence>
<evidence type="ECO:0000256" key="2">
    <source>
        <dbReference type="ARBA" id="ARBA00011986"/>
    </source>
</evidence>
<dbReference type="GeneTree" id="ENSGT00550000074801"/>
<name>A0A8C3FM56_CHRPI</name>
<dbReference type="SUPFAM" id="SSF50465">
    <property type="entry name" value="EF-Tu/eEF-1alpha/eIF2-gamma C-terminal domain"/>
    <property type="match status" value="1"/>
</dbReference>
<dbReference type="SUPFAM" id="SSF52540">
    <property type="entry name" value="P-loop containing nucleoside triphosphate hydrolases"/>
    <property type="match status" value="1"/>
</dbReference>
<dbReference type="InterPro" id="IPR000795">
    <property type="entry name" value="T_Tr_GTP-bd_dom"/>
</dbReference>
<dbReference type="GO" id="GO:0005525">
    <property type="term" value="F:GTP binding"/>
    <property type="evidence" value="ECO:0007669"/>
    <property type="project" value="UniProtKB-KW"/>
</dbReference>
<sequence>MRSWSTSCDAHVGRLSPDAGCITRLRGPSWGCPVARLRHFRAPLVPPLEQRRAEQDEAGPGAPRVARGAGLGAGGAPSPCSAGLRRTRRAPHFLLGKMAGDEAGVTLGQPHLSRQDLATLNVTKLTPLSPEVISRQATINIGTIGHVAHGKSTVVKAISGVHTVRFKNELERNITIKLGYANAKIYKLDDPSCSRPECYRSCGSSTPDEFPTDIPGTKGNFKLIRHVSFVDCPGHDILMATMLNGAAVMDAALLLIAGNESCPQPQTSEHLAAIEIMKLKHILILQNKIDLVKESQAKEQYEQILAFVQGTVAEGAPIIPISAQLKYNIEVVCEYIVKKIPVPLRDFTSEPRLIVIRSFDVNKPGCEVDDLKGGVAGGSILKGVLKVGQELEVRPGIVSKDSEGKLMCKPIFSKIVSLFAEHNDLQYAAPGGLIGVGTKIDPTLCRADRMVGQVLGAVGALPEIFTELEISYFLLRRLLGVRTEGDKKAAKVQKLSKNEVLMVNIGSLSTGGRVSAVKADLGKIVLTNPVCTEVGEKIALSRRVEKHWRNSQPVGLGSAVPSACHCQCCFAKYVSWGGQGNKGTLTSKELFLWPP</sequence>
<dbReference type="Ensembl" id="ENSCPBT00000010490.1">
    <property type="protein sequence ID" value="ENSCPBP00000008752.1"/>
    <property type="gene ID" value="ENSCPBG00000006795.1"/>
</dbReference>
<dbReference type="Gene3D" id="2.40.30.10">
    <property type="entry name" value="Translation factors"/>
    <property type="match status" value="2"/>
</dbReference>
<evidence type="ECO:0000256" key="9">
    <source>
        <dbReference type="SAM" id="MobiDB-lite"/>
    </source>
</evidence>
<dbReference type="CDD" id="cd01888">
    <property type="entry name" value="eIF2_gamma"/>
    <property type="match status" value="1"/>
</dbReference>
<keyword evidence="4" id="KW-0547">Nucleotide-binding</keyword>
<dbReference type="GO" id="GO:0000049">
    <property type="term" value="F:tRNA binding"/>
    <property type="evidence" value="ECO:0007669"/>
    <property type="project" value="InterPro"/>
</dbReference>
<dbReference type="Proteomes" id="UP000694380">
    <property type="component" value="Unplaced"/>
</dbReference>
<dbReference type="GO" id="GO:0001731">
    <property type="term" value="P:formation of translation preinitiation complex"/>
    <property type="evidence" value="ECO:0007669"/>
    <property type="project" value="TreeGrafter"/>
</dbReference>
<dbReference type="InterPro" id="IPR050543">
    <property type="entry name" value="eIF2G"/>
</dbReference>
<proteinExistence type="inferred from homology"/>
<feature type="compositionally biased region" description="Low complexity" evidence="9">
    <location>
        <begin position="58"/>
        <end position="68"/>
    </location>
</feature>
<feature type="domain" description="Tr-type G" evidence="10">
    <location>
        <begin position="136"/>
        <end position="344"/>
    </location>
</feature>